<dbReference type="PANTHER" id="PTHR36109:SF2">
    <property type="entry name" value="MEMBRANE PROTEIN"/>
    <property type="match status" value="1"/>
</dbReference>
<evidence type="ECO:0000313" key="4">
    <source>
        <dbReference type="Proteomes" id="UP001482513"/>
    </source>
</evidence>
<reference evidence="3 4" key="1">
    <citation type="submission" date="2022-04" db="EMBL/GenBank/DDBJ databases">
        <title>Positive selection, recombination, and allopatry shape intraspecific diversity of widespread and dominant cyanobacteria.</title>
        <authorList>
            <person name="Wei J."/>
            <person name="Shu W."/>
            <person name="Hu C."/>
        </authorList>
    </citation>
    <scope>NUCLEOTIDE SEQUENCE [LARGE SCALE GENOMIC DNA]</scope>
    <source>
        <strain evidence="3 4">DQ-A4</strain>
    </source>
</reference>
<accession>A0ABV0JXK9</accession>
<organism evidence="3 4">
    <name type="scientific">Leptolyngbya subtilissima DQ-A4</name>
    <dbReference type="NCBI Taxonomy" id="2933933"/>
    <lineage>
        <taxon>Bacteria</taxon>
        <taxon>Bacillati</taxon>
        <taxon>Cyanobacteriota</taxon>
        <taxon>Cyanophyceae</taxon>
        <taxon>Leptolyngbyales</taxon>
        <taxon>Leptolyngbyaceae</taxon>
        <taxon>Leptolyngbya group</taxon>
        <taxon>Leptolyngbya</taxon>
    </lineage>
</organism>
<evidence type="ECO:0000256" key="1">
    <source>
        <dbReference type="SAM" id="MobiDB-lite"/>
    </source>
</evidence>
<gene>
    <name evidence="3" type="ORF">NC992_00105</name>
</gene>
<sequence length="195" mass="19713">MGTTDSQSTRHSRAVGLFSTRQEAEQALHQLGDSGFHMDRVSVVAKSGEGLNDLTTDGDFDPDKTKAEQTQDGAGAGATAGAVTGGAVGLIGSLGVLAIPGVGPLAGAGILLANTLLGSGIGAASGGLLGGLIGWGVPEDRANYYNDRVYNNDDYLVLVEGSEQEIQTAESVLSQNGIRDWGVYGATGSPVYTGG</sequence>
<dbReference type="InterPro" id="IPR052948">
    <property type="entry name" value="Low_temp-induced_all0457"/>
</dbReference>
<evidence type="ECO:0000259" key="2">
    <source>
        <dbReference type="Pfam" id="PF11181"/>
    </source>
</evidence>
<dbReference type="PANTHER" id="PTHR36109">
    <property type="entry name" value="MEMBRANE PROTEIN-RELATED"/>
    <property type="match status" value="1"/>
</dbReference>
<dbReference type="Pfam" id="PF11181">
    <property type="entry name" value="YflT"/>
    <property type="match status" value="1"/>
</dbReference>
<protein>
    <submittedName>
        <fullName evidence="3">General stress protein</fullName>
    </submittedName>
</protein>
<evidence type="ECO:0000313" key="3">
    <source>
        <dbReference type="EMBL" id="MEP0945261.1"/>
    </source>
</evidence>
<dbReference type="EMBL" id="JAMPKX010000001">
    <property type="protein sequence ID" value="MEP0945261.1"/>
    <property type="molecule type" value="Genomic_DNA"/>
</dbReference>
<feature type="region of interest" description="Disordered" evidence="1">
    <location>
        <begin position="52"/>
        <end position="78"/>
    </location>
</feature>
<keyword evidence="4" id="KW-1185">Reference proteome</keyword>
<dbReference type="RefSeq" id="WP_190697811.1">
    <property type="nucleotide sequence ID" value="NZ_JAMPKX010000001.1"/>
</dbReference>
<dbReference type="InterPro" id="IPR025889">
    <property type="entry name" value="GSP17M-like_dom"/>
</dbReference>
<comment type="caution">
    <text evidence="3">The sequence shown here is derived from an EMBL/GenBank/DDBJ whole genome shotgun (WGS) entry which is preliminary data.</text>
</comment>
<proteinExistence type="predicted"/>
<dbReference type="Proteomes" id="UP001482513">
    <property type="component" value="Unassembled WGS sequence"/>
</dbReference>
<feature type="domain" description="General stress protein 17M-like" evidence="2">
    <location>
        <begin position="15"/>
        <end position="91"/>
    </location>
</feature>
<name>A0ABV0JXK9_9CYAN</name>